<proteinExistence type="predicted"/>
<sequence>GHKQVIDGVIARLDQSEVHLKEEAPAEASVVESVAAIEGAFASSPAVVARGLPATTTPTTVMETPLKRAATSQPEVVGLAVKRMRFEDQLPQLLCKWRLDEHQEIKPEEWNRRRPESYRRRVSAEVLSEIYSARKTADAWARDFIRYRGLNDGHMAREMITAFVAVDTPVMTDRQKGLVNLVSFEWLARMVCAIVRVDRNVHSRDDGRRLNAAKNWKSELDWEAAHRLDPQFTDESTIRAMIVEEEMKRAMGRDAELMEAPADLDGGAEAPP</sequence>
<comment type="caution">
    <text evidence="1">The sequence shown here is derived from an EMBL/GenBank/DDBJ whole genome shotgun (WGS) entry which is preliminary data.</text>
</comment>
<reference evidence="1" key="1">
    <citation type="submission" date="2023-10" db="EMBL/GenBank/DDBJ databases">
        <authorList>
            <person name="Chen Y."/>
            <person name="Shah S."/>
            <person name="Dougan E. K."/>
            <person name="Thang M."/>
            <person name="Chan C."/>
        </authorList>
    </citation>
    <scope>NUCLEOTIDE SEQUENCE [LARGE SCALE GENOMIC DNA]</scope>
</reference>
<keyword evidence="2" id="KW-1185">Reference proteome</keyword>
<dbReference type="Proteomes" id="UP001189429">
    <property type="component" value="Unassembled WGS sequence"/>
</dbReference>
<protein>
    <submittedName>
        <fullName evidence="1">Uncharacterized protein</fullName>
    </submittedName>
</protein>
<evidence type="ECO:0000313" key="2">
    <source>
        <dbReference type="Proteomes" id="UP001189429"/>
    </source>
</evidence>
<name>A0ABN9SWM0_9DINO</name>
<accession>A0ABN9SWM0</accession>
<dbReference type="EMBL" id="CAUYUJ010013936">
    <property type="protein sequence ID" value="CAK0836950.1"/>
    <property type="molecule type" value="Genomic_DNA"/>
</dbReference>
<organism evidence="1 2">
    <name type="scientific">Prorocentrum cordatum</name>
    <dbReference type="NCBI Taxonomy" id="2364126"/>
    <lineage>
        <taxon>Eukaryota</taxon>
        <taxon>Sar</taxon>
        <taxon>Alveolata</taxon>
        <taxon>Dinophyceae</taxon>
        <taxon>Prorocentrales</taxon>
        <taxon>Prorocentraceae</taxon>
        <taxon>Prorocentrum</taxon>
    </lineage>
</organism>
<gene>
    <name evidence="1" type="ORF">PCOR1329_LOCUS33297</name>
</gene>
<feature type="non-terminal residue" evidence="1">
    <location>
        <position position="1"/>
    </location>
</feature>
<evidence type="ECO:0000313" key="1">
    <source>
        <dbReference type="EMBL" id="CAK0836950.1"/>
    </source>
</evidence>